<dbReference type="Proteomes" id="UP001143509">
    <property type="component" value="Unassembled WGS sequence"/>
</dbReference>
<evidence type="ECO:0000313" key="3">
    <source>
        <dbReference type="EMBL" id="GLK47547.1"/>
    </source>
</evidence>
<dbReference type="SMART" id="SM00228">
    <property type="entry name" value="PDZ"/>
    <property type="match status" value="1"/>
</dbReference>
<dbReference type="InterPro" id="IPR024191">
    <property type="entry name" value="Peptidase_M61"/>
</dbReference>
<evidence type="ECO:0000259" key="2">
    <source>
        <dbReference type="PROSITE" id="PS50106"/>
    </source>
</evidence>
<evidence type="ECO:0000313" key="4">
    <source>
        <dbReference type="Proteomes" id="UP001143509"/>
    </source>
</evidence>
<dbReference type="PROSITE" id="PS50106">
    <property type="entry name" value="PDZ"/>
    <property type="match status" value="1"/>
</dbReference>
<dbReference type="Pfam" id="PF05299">
    <property type="entry name" value="Peptidase_M61"/>
    <property type="match status" value="1"/>
</dbReference>
<accession>A0ABQ5T5T9</accession>
<feature type="domain" description="PDZ" evidence="2">
    <location>
        <begin position="541"/>
        <end position="618"/>
    </location>
</feature>
<dbReference type="PIRSF" id="PIRSF016493">
    <property type="entry name" value="Glycyl_aminpptds"/>
    <property type="match status" value="1"/>
</dbReference>
<keyword evidence="1" id="KW-0732">Signal</keyword>
<feature type="chain" id="PRO_5046693492" evidence="1">
    <location>
        <begin position="29"/>
        <end position="655"/>
    </location>
</feature>
<feature type="signal peptide" evidence="1">
    <location>
        <begin position="1"/>
        <end position="28"/>
    </location>
</feature>
<keyword evidence="4" id="KW-1185">Reference proteome</keyword>
<dbReference type="InterPro" id="IPR027268">
    <property type="entry name" value="Peptidase_M4/M1_CTD_sf"/>
</dbReference>
<dbReference type="EMBL" id="BSFD01000002">
    <property type="protein sequence ID" value="GLK47547.1"/>
    <property type="molecule type" value="Genomic_DNA"/>
</dbReference>
<protein>
    <submittedName>
        <fullName evidence="3">Peptidase M61</fullName>
    </submittedName>
</protein>
<dbReference type="Gene3D" id="1.10.390.10">
    <property type="entry name" value="Neutral Protease Domain 2"/>
    <property type="match status" value="1"/>
</dbReference>
<organism evidence="3 4">
    <name type="scientific">Brevundimonas intermedia</name>
    <dbReference type="NCBI Taxonomy" id="74315"/>
    <lineage>
        <taxon>Bacteria</taxon>
        <taxon>Pseudomonadati</taxon>
        <taxon>Pseudomonadota</taxon>
        <taxon>Alphaproteobacteria</taxon>
        <taxon>Caulobacterales</taxon>
        <taxon>Caulobacteraceae</taxon>
        <taxon>Brevundimonas</taxon>
    </lineage>
</organism>
<dbReference type="InterPro" id="IPR040756">
    <property type="entry name" value="Peptidase_M61_N"/>
</dbReference>
<proteinExistence type="predicted"/>
<dbReference type="SUPFAM" id="SSF50156">
    <property type="entry name" value="PDZ domain-like"/>
    <property type="match status" value="1"/>
</dbReference>
<dbReference type="Gene3D" id="2.60.40.3650">
    <property type="match status" value="1"/>
</dbReference>
<reference evidence="3" key="2">
    <citation type="submission" date="2023-01" db="EMBL/GenBank/DDBJ databases">
        <authorList>
            <person name="Sun Q."/>
            <person name="Evtushenko L."/>
        </authorList>
    </citation>
    <scope>NUCLEOTIDE SEQUENCE</scope>
    <source>
        <strain evidence="3">VKM B-1499</strain>
    </source>
</reference>
<name>A0ABQ5T5T9_9CAUL</name>
<dbReference type="InterPro" id="IPR036034">
    <property type="entry name" value="PDZ_sf"/>
</dbReference>
<dbReference type="Gene3D" id="2.30.42.10">
    <property type="match status" value="1"/>
</dbReference>
<evidence type="ECO:0000256" key="1">
    <source>
        <dbReference type="SAM" id="SignalP"/>
    </source>
</evidence>
<dbReference type="InterPro" id="IPR001478">
    <property type="entry name" value="PDZ"/>
</dbReference>
<dbReference type="InterPro" id="IPR007963">
    <property type="entry name" value="Peptidase_M61_catalytic"/>
</dbReference>
<dbReference type="Pfam" id="PF17899">
    <property type="entry name" value="Peptidase_M61_N"/>
    <property type="match status" value="1"/>
</dbReference>
<comment type="caution">
    <text evidence="3">The sequence shown here is derived from an EMBL/GenBank/DDBJ whole genome shotgun (WGS) entry which is preliminary data.</text>
</comment>
<reference evidence="3" key="1">
    <citation type="journal article" date="2014" name="Int. J. Syst. Evol. Microbiol.">
        <title>Complete genome of a new Firmicutes species belonging to the dominant human colonic microbiota ('Ruminococcus bicirculans') reveals two chromosomes and a selective capacity to utilize plant glucans.</title>
        <authorList>
            <consortium name="NISC Comparative Sequencing Program"/>
            <person name="Wegmann U."/>
            <person name="Louis P."/>
            <person name="Goesmann A."/>
            <person name="Henrissat B."/>
            <person name="Duncan S.H."/>
            <person name="Flint H.J."/>
        </authorList>
    </citation>
    <scope>NUCLEOTIDE SEQUENCE</scope>
    <source>
        <strain evidence="3">VKM B-1499</strain>
    </source>
</reference>
<sequence>MLMIPSRLSALGLSLGLLLVSAAPAALAQQASAAPPALAAPLPAIPAARDVAYPGVITLDIDATNLAQHIFAITETIPVAQPGPMTLFFPEWLPGNHGPVGPITQLAGIEITANGQRVEWVRDTLSPFAYHLTVPTGATGLTVTMEHLSPTSGNQGRVTMTPEMLNIQWEKMLLYPAGHWSRNIMVQPTVKFPTGWRFGTALEPETKTGDLQTFKPVNLEILVDSPVFAGLHYRQIDLNPGGRSPVRANFVADEAKNLEATDEQIQILRNLVDQMDRLYGARHFDHYDFLIAMTDKLGGIGLEHHRSSENSVDPEFFTGWATHLGDRDLLSHEMNHSWDGKWRRPADQLVPNFNGPMQNSLLWVYEGQTQYYGQVVAARSGLLTKDQAMESLAMTAATYDARVGRQWRALQDTTNDPIISQRRPKGWLSWQRDEDYYSEGQLIWLDVDTTIREKTGGRKSLDDFAKAFYGVQDGSFEPAPYTFEDVVAALNGVVANDWATFLRTRLDATGPDAHAPLDGLTRGGWRLAYGETPTAYQKTLLAELKRNDFTYSLGFQTGENNAIRSVQWGSPAFDAGLAPGMEIVAVNGQASNPDRLAAAVTAAKDPAVSVTLIVKDGDQYKTVALPYHDGLRYPRLERIEGTPDRLGDILTPRKR</sequence>
<gene>
    <name evidence="3" type="ORF">GCM10017620_05200</name>
</gene>